<sequence>MLPSPVVCISDFCGRGSEISVILYAVKDRGKAVLHCHGNFLRAQTSQKAKLLSFRPFIIIQSFSSFSYFKFLQWSGVRLLGFSSFSRKK</sequence>
<reference evidence="1" key="1">
    <citation type="submission" date="2014-11" db="EMBL/GenBank/DDBJ databases">
        <authorList>
            <person name="Amaro Gonzalez C."/>
        </authorList>
    </citation>
    <scope>NUCLEOTIDE SEQUENCE</scope>
</reference>
<organism evidence="1">
    <name type="scientific">Anguilla anguilla</name>
    <name type="common">European freshwater eel</name>
    <name type="synonym">Muraena anguilla</name>
    <dbReference type="NCBI Taxonomy" id="7936"/>
    <lineage>
        <taxon>Eukaryota</taxon>
        <taxon>Metazoa</taxon>
        <taxon>Chordata</taxon>
        <taxon>Craniata</taxon>
        <taxon>Vertebrata</taxon>
        <taxon>Euteleostomi</taxon>
        <taxon>Actinopterygii</taxon>
        <taxon>Neopterygii</taxon>
        <taxon>Teleostei</taxon>
        <taxon>Anguilliformes</taxon>
        <taxon>Anguillidae</taxon>
        <taxon>Anguilla</taxon>
    </lineage>
</organism>
<reference evidence="1" key="2">
    <citation type="journal article" date="2015" name="Fish Shellfish Immunol.">
        <title>Early steps in the European eel (Anguilla anguilla)-Vibrio vulnificus interaction in the gills: Role of the RtxA13 toxin.</title>
        <authorList>
            <person name="Callol A."/>
            <person name="Pajuelo D."/>
            <person name="Ebbesson L."/>
            <person name="Teles M."/>
            <person name="MacKenzie S."/>
            <person name="Amaro C."/>
        </authorList>
    </citation>
    <scope>NUCLEOTIDE SEQUENCE</scope>
</reference>
<dbReference type="AlphaFoldDB" id="A0A0E9WW31"/>
<proteinExistence type="predicted"/>
<protein>
    <submittedName>
        <fullName evidence="1">Uncharacterized protein</fullName>
    </submittedName>
</protein>
<name>A0A0E9WW31_ANGAN</name>
<accession>A0A0E9WW31</accession>
<dbReference type="EMBL" id="GBXM01014792">
    <property type="protein sequence ID" value="JAH93785.1"/>
    <property type="molecule type" value="Transcribed_RNA"/>
</dbReference>
<evidence type="ECO:0000313" key="1">
    <source>
        <dbReference type="EMBL" id="JAH93785.1"/>
    </source>
</evidence>